<comment type="cofactor">
    <cofactor evidence="1 4">
        <name>thiamine diphosphate</name>
        <dbReference type="ChEBI" id="CHEBI:58937"/>
    </cofactor>
</comment>
<accession>E8U6R2</accession>
<reference evidence="6 7" key="1">
    <citation type="journal article" date="2011" name="Stand. Genomic Sci.">
        <title>Complete genome sequence of Deinococcus maricopensis type strain (LB-34).</title>
        <authorList>
            <person name="Pukall R."/>
            <person name="Zeytun A."/>
            <person name="Lucas S."/>
            <person name="Lapidus A."/>
            <person name="Hammon N."/>
            <person name="Deshpande S."/>
            <person name="Nolan M."/>
            <person name="Cheng J.F."/>
            <person name="Pitluck S."/>
            <person name="Liolios K."/>
            <person name="Pagani I."/>
            <person name="Mikhailova N."/>
            <person name="Ivanova N."/>
            <person name="Mavromatis K."/>
            <person name="Pati A."/>
            <person name="Tapia R."/>
            <person name="Han C."/>
            <person name="Goodwin L."/>
            <person name="Chen A."/>
            <person name="Palaniappan K."/>
            <person name="Land M."/>
            <person name="Hauser L."/>
            <person name="Chang Y.J."/>
            <person name="Jeffries C.D."/>
            <person name="Brambilla E.M."/>
            <person name="Rohde M."/>
            <person name="Goker M."/>
            <person name="Detter J.C."/>
            <person name="Woyke T."/>
            <person name="Bristow J."/>
            <person name="Eisen J.A."/>
            <person name="Markowitz V."/>
            <person name="Hugenholtz P."/>
            <person name="Kyrpides N.C."/>
            <person name="Klenk H.P."/>
        </authorList>
    </citation>
    <scope>NUCLEOTIDE SEQUENCE [LARGE SCALE GENOMIC DNA]</scope>
    <source>
        <strain evidence="7">DSM 21211 / LMG 22137 / NRRL B-23946 / LB-34</strain>
    </source>
</reference>
<proteinExistence type="predicted"/>
<dbReference type="Gene3D" id="3.40.50.970">
    <property type="match status" value="1"/>
</dbReference>
<keyword evidence="2 4" id="KW-0560">Oxidoreductase</keyword>
<dbReference type="HOGENOM" id="CLU_029393_1_0_0"/>
<dbReference type="Proteomes" id="UP000008635">
    <property type="component" value="Chromosome"/>
</dbReference>
<comment type="function">
    <text evidence="4">The pyruvate dehydrogenase complex catalyzes the overall conversion of pyruvate to acetyl-CoA and CO(2). It contains multiple copies of three enzymatic components: pyruvate dehydrogenase (E1), dihydrolipoamide acetyltransferase (E2) and lipoamide dehydrogenase (E3).</text>
</comment>
<feature type="domain" description="Dehydrogenase E1 component" evidence="5">
    <location>
        <begin position="36"/>
        <end position="324"/>
    </location>
</feature>
<evidence type="ECO:0000256" key="3">
    <source>
        <dbReference type="ARBA" id="ARBA00023052"/>
    </source>
</evidence>
<evidence type="ECO:0000313" key="6">
    <source>
        <dbReference type="EMBL" id="ADV66751.1"/>
    </source>
</evidence>
<dbReference type="CDD" id="cd02000">
    <property type="entry name" value="TPP_E1_PDC_ADC_BCADC"/>
    <property type="match status" value="1"/>
</dbReference>
<dbReference type="PANTHER" id="PTHR43380:SF1">
    <property type="entry name" value="2-OXOISOVALERATE DEHYDROGENASE SUBUNIT ALPHA, MITOCHONDRIAL"/>
    <property type="match status" value="1"/>
</dbReference>
<keyword evidence="7" id="KW-1185">Reference proteome</keyword>
<comment type="subunit">
    <text evidence="4">Heterodimer of an alpha and a beta chain.</text>
</comment>
<dbReference type="EMBL" id="CP002454">
    <property type="protein sequence ID" value="ADV66751.1"/>
    <property type="molecule type" value="Genomic_DNA"/>
</dbReference>
<dbReference type="Pfam" id="PF00676">
    <property type="entry name" value="E1_dh"/>
    <property type="match status" value="1"/>
</dbReference>
<reference evidence="7" key="2">
    <citation type="submission" date="2011-01" db="EMBL/GenBank/DDBJ databases">
        <title>The complete genome of Deinococcus maricopensis DSM 21211.</title>
        <authorList>
            <consortium name="US DOE Joint Genome Institute (JGI-PGF)"/>
            <person name="Lucas S."/>
            <person name="Copeland A."/>
            <person name="Lapidus A."/>
            <person name="Goodwin L."/>
            <person name="Pitluck S."/>
            <person name="Kyrpides N."/>
            <person name="Mavromatis K."/>
            <person name="Pagani I."/>
            <person name="Ivanova N."/>
            <person name="Ovchinnikova G."/>
            <person name="Zeytun A."/>
            <person name="Detter J.C."/>
            <person name="Han C."/>
            <person name="Land M."/>
            <person name="Hauser L."/>
            <person name="Markowitz V."/>
            <person name="Cheng J.-F."/>
            <person name="Hugenholtz P."/>
            <person name="Woyke T."/>
            <person name="Wu D."/>
            <person name="Pukall R."/>
            <person name="Gehrich-Schroeter G."/>
            <person name="Brambilla E."/>
            <person name="Klenk H.-P."/>
            <person name="Eisen J.A."/>
        </authorList>
    </citation>
    <scope>NUCLEOTIDE SEQUENCE [LARGE SCALE GENOMIC DNA]</scope>
    <source>
        <strain evidence="7">DSM 21211 / LMG 22137 / NRRL B-23946 / LB-34</strain>
    </source>
</reference>
<keyword evidence="3 4" id="KW-0786">Thiamine pyrophosphate</keyword>
<dbReference type="PANTHER" id="PTHR43380">
    <property type="entry name" value="2-OXOISOVALERATE DEHYDROGENASE SUBUNIT ALPHA, MITOCHONDRIAL"/>
    <property type="match status" value="1"/>
</dbReference>
<dbReference type="InterPro" id="IPR029061">
    <property type="entry name" value="THDP-binding"/>
</dbReference>
<comment type="catalytic activity">
    <reaction evidence="4">
        <text>N(6)-[(R)-lipoyl]-L-lysyl-[protein] + pyruvate + H(+) = N(6)-[(R)-S(8)-acetyldihydrolipoyl]-L-lysyl-[protein] + CO2</text>
        <dbReference type="Rhea" id="RHEA:19189"/>
        <dbReference type="Rhea" id="RHEA-COMP:10474"/>
        <dbReference type="Rhea" id="RHEA-COMP:10478"/>
        <dbReference type="ChEBI" id="CHEBI:15361"/>
        <dbReference type="ChEBI" id="CHEBI:15378"/>
        <dbReference type="ChEBI" id="CHEBI:16526"/>
        <dbReference type="ChEBI" id="CHEBI:83099"/>
        <dbReference type="ChEBI" id="CHEBI:83111"/>
        <dbReference type="EC" id="1.2.4.1"/>
    </reaction>
</comment>
<dbReference type="GO" id="GO:0009083">
    <property type="term" value="P:branched-chain amino acid catabolic process"/>
    <property type="evidence" value="ECO:0007669"/>
    <property type="project" value="TreeGrafter"/>
</dbReference>
<dbReference type="STRING" id="709986.Deima_1098"/>
<dbReference type="EC" id="1.2.4.1" evidence="4"/>
<sequence precursor="true">MTTNSTADLLQVLNEHGEVVRPDLLPDASTLTMLYRAMRRIRHFDERAVVLHRQGRMGVFPPYGGMEASQAGTALALTPEDWLLPTYRDTGAALAYGLPVSTTVAYWRTSPHGWAMPEHLKVLPFYIPIATQYPHAVGCAVAEARQGTQNVAMAYIGDGGSSEGQFHEALNFAGALNAPCVFILQNNGWAISVPTRTQTRATNLSKRADGYGIPGVRVDGNDIIAVYHAASEAVARARRSEGPTLIETVTYRVKPHTVSDDPSRYRTEDLTREWEAKDPVVRLAAYLRAQKLWDDAHEDALQSEIVEEFEAAVREADTYPEPSPTEILDHVFAEPTPQLRAQGEELRREVNA</sequence>
<dbReference type="InterPro" id="IPR050771">
    <property type="entry name" value="Alpha-ketoacid_DH_E1_comp"/>
</dbReference>
<evidence type="ECO:0000259" key="5">
    <source>
        <dbReference type="Pfam" id="PF00676"/>
    </source>
</evidence>
<dbReference type="AlphaFoldDB" id="E8U6R2"/>
<dbReference type="SUPFAM" id="SSF52518">
    <property type="entry name" value="Thiamin diphosphate-binding fold (THDP-binding)"/>
    <property type="match status" value="1"/>
</dbReference>
<name>E8U6R2_DEIML</name>
<evidence type="ECO:0000256" key="2">
    <source>
        <dbReference type="ARBA" id="ARBA00023002"/>
    </source>
</evidence>
<evidence type="ECO:0000256" key="4">
    <source>
        <dbReference type="RuleBase" id="RU366007"/>
    </source>
</evidence>
<protein>
    <recommendedName>
        <fullName evidence="4">Pyruvate dehydrogenase E1 component subunit alpha</fullName>
        <ecNumber evidence="4">1.2.4.1</ecNumber>
    </recommendedName>
</protein>
<dbReference type="eggNOG" id="COG1071">
    <property type="taxonomic scope" value="Bacteria"/>
</dbReference>
<dbReference type="InterPro" id="IPR001017">
    <property type="entry name" value="DH_E1"/>
</dbReference>
<evidence type="ECO:0000313" key="7">
    <source>
        <dbReference type="Proteomes" id="UP000008635"/>
    </source>
</evidence>
<dbReference type="KEGG" id="dmr:Deima_1098"/>
<gene>
    <name evidence="6" type="ordered locus">Deima_1098</name>
</gene>
<keyword evidence="4 6" id="KW-0670">Pyruvate</keyword>
<dbReference type="NCBIfam" id="TIGR03181">
    <property type="entry name" value="PDH_E1_alph_x"/>
    <property type="match status" value="1"/>
</dbReference>
<dbReference type="RefSeq" id="WP_013556256.1">
    <property type="nucleotide sequence ID" value="NC_014958.1"/>
</dbReference>
<dbReference type="InterPro" id="IPR017596">
    <property type="entry name" value="PdhA/BkdA"/>
</dbReference>
<dbReference type="GO" id="GO:0004739">
    <property type="term" value="F:pyruvate dehydrogenase (acetyl-transferring) activity"/>
    <property type="evidence" value="ECO:0007669"/>
    <property type="project" value="UniProtKB-UniRule"/>
</dbReference>
<evidence type="ECO:0000256" key="1">
    <source>
        <dbReference type="ARBA" id="ARBA00001964"/>
    </source>
</evidence>
<organism evidence="6 7">
    <name type="scientific">Deinococcus maricopensis (strain DSM 21211 / LMG 22137 / NRRL B-23946 / LB-34)</name>
    <dbReference type="NCBI Taxonomy" id="709986"/>
    <lineage>
        <taxon>Bacteria</taxon>
        <taxon>Thermotogati</taxon>
        <taxon>Deinococcota</taxon>
        <taxon>Deinococci</taxon>
        <taxon>Deinococcales</taxon>
        <taxon>Deinococcaceae</taxon>
        <taxon>Deinococcus</taxon>
    </lineage>
</organism>